<evidence type="ECO:0000313" key="3">
    <source>
        <dbReference type="Proteomes" id="UP000249829"/>
    </source>
</evidence>
<proteinExistence type="predicted"/>
<feature type="region of interest" description="Disordered" evidence="1">
    <location>
        <begin position="1"/>
        <end position="25"/>
    </location>
</feature>
<organism evidence="2 3">
    <name type="scientific">Aspergillus violaceofuscus (strain CBS 115571)</name>
    <dbReference type="NCBI Taxonomy" id="1450538"/>
    <lineage>
        <taxon>Eukaryota</taxon>
        <taxon>Fungi</taxon>
        <taxon>Dikarya</taxon>
        <taxon>Ascomycota</taxon>
        <taxon>Pezizomycotina</taxon>
        <taxon>Eurotiomycetes</taxon>
        <taxon>Eurotiomycetidae</taxon>
        <taxon>Eurotiales</taxon>
        <taxon>Aspergillaceae</taxon>
        <taxon>Aspergillus</taxon>
    </lineage>
</organism>
<protein>
    <submittedName>
        <fullName evidence="2">Uncharacterized protein</fullName>
    </submittedName>
</protein>
<reference evidence="2 3" key="1">
    <citation type="submission" date="2018-02" db="EMBL/GenBank/DDBJ databases">
        <title>The genomes of Aspergillus section Nigri reveals drivers in fungal speciation.</title>
        <authorList>
            <consortium name="DOE Joint Genome Institute"/>
            <person name="Vesth T.C."/>
            <person name="Nybo J."/>
            <person name="Theobald S."/>
            <person name="Brandl J."/>
            <person name="Frisvad J.C."/>
            <person name="Nielsen K.F."/>
            <person name="Lyhne E.K."/>
            <person name="Kogle M.E."/>
            <person name="Kuo A."/>
            <person name="Riley R."/>
            <person name="Clum A."/>
            <person name="Nolan M."/>
            <person name="Lipzen A."/>
            <person name="Salamov A."/>
            <person name="Henrissat B."/>
            <person name="Wiebenga A."/>
            <person name="De vries R.P."/>
            <person name="Grigoriev I.V."/>
            <person name="Mortensen U.H."/>
            <person name="Andersen M.R."/>
            <person name="Baker S.E."/>
        </authorList>
    </citation>
    <scope>NUCLEOTIDE SEQUENCE [LARGE SCALE GENOMIC DNA]</scope>
    <source>
        <strain evidence="2 3">CBS 115571</strain>
    </source>
</reference>
<sequence length="256" mass="29020">MAFLQQGPRDVPISRQQRSTNNTRSLSGKYRYTDIKSVGHWHDFNLQVVLNQYGALLNRSRISEAPFPDRPMGEVTTEASVVSLIDMYLKIKLQDALRCGFSNMTTAERAGFSVTTFSGGYEAIHPQNYTPDLAFFDLRLPTGTAPNRIPGEVKPSDKWSVARGHSPSRTDQIEYKQALSQINYYMKNQHTRYSFILTNKELVAIRRLNHRGHLELSDPIPWTTSGTTSQPQLTMLLGLWYLGMLAADDQGWSLHP</sequence>
<evidence type="ECO:0000313" key="2">
    <source>
        <dbReference type="EMBL" id="PYI22757.1"/>
    </source>
</evidence>
<keyword evidence="3" id="KW-1185">Reference proteome</keyword>
<name>A0A2V5IFK3_ASPV1</name>
<dbReference type="AlphaFoldDB" id="A0A2V5IFK3"/>
<gene>
    <name evidence="2" type="ORF">BO99DRAFT_429698</name>
</gene>
<dbReference type="Proteomes" id="UP000249829">
    <property type="component" value="Unassembled WGS sequence"/>
</dbReference>
<evidence type="ECO:0000256" key="1">
    <source>
        <dbReference type="SAM" id="MobiDB-lite"/>
    </source>
</evidence>
<accession>A0A2V5IFK3</accession>
<dbReference type="STRING" id="1450538.A0A2V5IFK3"/>
<dbReference type="EMBL" id="KZ825109">
    <property type="protein sequence ID" value="PYI22757.1"/>
    <property type="molecule type" value="Genomic_DNA"/>
</dbReference>
<feature type="compositionally biased region" description="Polar residues" evidence="1">
    <location>
        <begin position="14"/>
        <end position="25"/>
    </location>
</feature>
<dbReference type="OMA" id="WKWQSSW"/>